<keyword evidence="3" id="KW-0472">Membrane</keyword>
<dbReference type="NCBIfam" id="TIGR02532">
    <property type="entry name" value="IV_pilin_GFxxxE"/>
    <property type="match status" value="1"/>
</dbReference>
<evidence type="ECO:0000313" key="5">
    <source>
        <dbReference type="Proteomes" id="UP001231362"/>
    </source>
</evidence>
<evidence type="ECO:0000256" key="1">
    <source>
        <dbReference type="ARBA" id="ARBA00004241"/>
    </source>
</evidence>
<comment type="caution">
    <text evidence="4">The sequence shown here is derived from an EMBL/GenBank/DDBJ whole genome shotgun (WGS) entry which is preliminary data.</text>
</comment>
<dbReference type="Pfam" id="PF07963">
    <property type="entry name" value="N_methyl"/>
    <property type="match status" value="1"/>
</dbReference>
<comment type="subcellular location">
    <subcellularLocation>
        <location evidence="1">Cell surface</location>
    </subcellularLocation>
</comment>
<dbReference type="EMBL" id="JAUSTU010000010">
    <property type="protein sequence ID" value="MDQ0156131.1"/>
    <property type="molecule type" value="Genomic_DNA"/>
</dbReference>
<keyword evidence="3" id="KW-1133">Transmembrane helix</keyword>
<name>A0ABT9V5B1_9BACL</name>
<keyword evidence="3" id="KW-0812">Transmembrane</keyword>
<dbReference type="PROSITE" id="PS00409">
    <property type="entry name" value="PROKAR_NTER_METHYL"/>
    <property type="match status" value="1"/>
</dbReference>
<reference evidence="4 5" key="1">
    <citation type="submission" date="2023-07" db="EMBL/GenBank/DDBJ databases">
        <title>Genomic Encyclopedia of Type Strains, Phase IV (KMG-IV): sequencing the most valuable type-strain genomes for metagenomic binning, comparative biology and taxonomic classification.</title>
        <authorList>
            <person name="Goeker M."/>
        </authorList>
    </citation>
    <scope>NUCLEOTIDE SEQUENCE [LARGE SCALE GENOMIC DNA]</scope>
    <source>
        <strain evidence="4 5">DSM 23948</strain>
    </source>
</reference>
<keyword evidence="2" id="KW-0178">Competence</keyword>
<evidence type="ECO:0000313" key="4">
    <source>
        <dbReference type="EMBL" id="MDQ0156131.1"/>
    </source>
</evidence>
<keyword evidence="5" id="KW-1185">Reference proteome</keyword>
<dbReference type="Proteomes" id="UP001231362">
    <property type="component" value="Unassembled WGS sequence"/>
</dbReference>
<evidence type="ECO:0000256" key="2">
    <source>
        <dbReference type="ARBA" id="ARBA00023287"/>
    </source>
</evidence>
<feature type="transmembrane region" description="Helical" evidence="3">
    <location>
        <begin position="12"/>
        <end position="36"/>
    </location>
</feature>
<sequence>MSISKILKNRRGLTLLEVLLSITILGIVVTSFLSFFNHAYSYTKKNEDKTVGINVARNVLNYFEQQDYGKIKDTYFSDSLSEDEVTITKASCEDQIPGKLEIFFHDRDACKKFFTPEINNVEFSPTVKFTRDLSSNGDKPDLRDQLIGVEVEVEWNKQTTSVRGLIKK</sequence>
<evidence type="ECO:0000256" key="3">
    <source>
        <dbReference type="SAM" id="Phobius"/>
    </source>
</evidence>
<proteinExistence type="predicted"/>
<accession>A0ABT9V5B1</accession>
<dbReference type="InterPro" id="IPR012902">
    <property type="entry name" value="N_methyl_site"/>
</dbReference>
<protein>
    <submittedName>
        <fullName evidence="4">Prepilin-type N-terminal cleavage/methylation domain-containing protein</fullName>
    </submittedName>
</protein>
<dbReference type="RefSeq" id="WP_307150652.1">
    <property type="nucleotide sequence ID" value="NZ_JAUSTU010000010.1"/>
</dbReference>
<organism evidence="4 5">
    <name type="scientific">Anoxybacillus andreesenii</name>
    <dbReference type="NCBI Taxonomy" id="1325932"/>
    <lineage>
        <taxon>Bacteria</taxon>
        <taxon>Bacillati</taxon>
        <taxon>Bacillota</taxon>
        <taxon>Bacilli</taxon>
        <taxon>Bacillales</taxon>
        <taxon>Anoxybacillaceae</taxon>
        <taxon>Anoxybacillus</taxon>
    </lineage>
</organism>
<gene>
    <name evidence="4" type="ORF">J2S07_002449</name>
</gene>